<comment type="caution">
    <text evidence="5">The sequence shown here is derived from an EMBL/GenBank/DDBJ whole genome shotgun (WGS) entry which is preliminary data.</text>
</comment>
<dbReference type="PANTHER" id="PTHR24320:SF282">
    <property type="entry name" value="WW DOMAIN-CONTAINING OXIDOREDUCTASE"/>
    <property type="match status" value="1"/>
</dbReference>
<dbReference type="PANTHER" id="PTHR24320">
    <property type="entry name" value="RETINOL DEHYDROGENASE"/>
    <property type="match status" value="1"/>
</dbReference>
<comment type="similarity">
    <text evidence="1">Belongs to the short-chain dehydrogenases/reductases (SDR) family.</text>
</comment>
<dbReference type="EMBL" id="JAQQWE010000004">
    <property type="protein sequence ID" value="KAK7957014.1"/>
    <property type="molecule type" value="Genomic_DNA"/>
</dbReference>
<name>A0ABR1QK86_9PEZI</name>
<dbReference type="GeneID" id="92075520"/>
<dbReference type="PRINTS" id="PR00081">
    <property type="entry name" value="GDHRDH"/>
</dbReference>
<feature type="region of interest" description="Disordered" evidence="4">
    <location>
        <begin position="1"/>
        <end position="21"/>
    </location>
</feature>
<evidence type="ECO:0000313" key="5">
    <source>
        <dbReference type="EMBL" id="KAK7957014.1"/>
    </source>
</evidence>
<keyword evidence="2" id="KW-0521">NADP</keyword>
<sequence length="337" mass="37223">MGIFSRKRSSSSSSRSSDHRMPSLCGKVIMVTGGNSGLGKQSIMEFAKHEPAEIWLAARNTDRADQTAFELSRQFPNTEFKVLELDLASPRLRAETFLCSANRLDVLLLNARAGGGSSSPPAMTRDGYEGAFGVNHMGHALLTKLLMPVLLHTIRHNRNRGNVSDVHVVVVSSVMMHHAPRRGIQFDKLKTPPPRYSRFTFRCYAQSKLANTLFARRLAREYPQLTVAAVHPGVVRTNLMGVLARHEGSGGGGGGGVLARLGRPISRACMASVQDGIQNQLWVATSQDVVSGEYYSHMGVKGRMNKLARDDMLAEKLWQWTEVELENYIALNTRYSD</sequence>
<dbReference type="Proteomes" id="UP001391051">
    <property type="component" value="Unassembled WGS sequence"/>
</dbReference>
<keyword evidence="3" id="KW-0560">Oxidoreductase</keyword>
<evidence type="ECO:0000256" key="1">
    <source>
        <dbReference type="ARBA" id="ARBA00006484"/>
    </source>
</evidence>
<keyword evidence="6" id="KW-1185">Reference proteome</keyword>
<accession>A0ABR1QK86</accession>
<reference evidence="5 6" key="1">
    <citation type="submission" date="2023-01" db="EMBL/GenBank/DDBJ databases">
        <title>Analysis of 21 Apiospora genomes using comparative genomics revels a genus with tremendous synthesis potential of carbohydrate active enzymes and secondary metabolites.</title>
        <authorList>
            <person name="Sorensen T."/>
        </authorList>
    </citation>
    <scope>NUCLEOTIDE SEQUENCE [LARGE SCALE GENOMIC DNA]</scope>
    <source>
        <strain evidence="5 6">CBS 24483</strain>
    </source>
</reference>
<dbReference type="SUPFAM" id="SSF51735">
    <property type="entry name" value="NAD(P)-binding Rossmann-fold domains"/>
    <property type="match status" value="1"/>
</dbReference>
<dbReference type="InterPro" id="IPR002347">
    <property type="entry name" value="SDR_fam"/>
</dbReference>
<evidence type="ECO:0000256" key="4">
    <source>
        <dbReference type="SAM" id="MobiDB-lite"/>
    </source>
</evidence>
<organism evidence="5 6">
    <name type="scientific">Apiospora aurea</name>
    <dbReference type="NCBI Taxonomy" id="335848"/>
    <lineage>
        <taxon>Eukaryota</taxon>
        <taxon>Fungi</taxon>
        <taxon>Dikarya</taxon>
        <taxon>Ascomycota</taxon>
        <taxon>Pezizomycotina</taxon>
        <taxon>Sordariomycetes</taxon>
        <taxon>Xylariomycetidae</taxon>
        <taxon>Amphisphaeriales</taxon>
        <taxon>Apiosporaceae</taxon>
        <taxon>Apiospora</taxon>
    </lineage>
</organism>
<gene>
    <name evidence="5" type="ORF">PG986_006236</name>
</gene>
<evidence type="ECO:0000256" key="3">
    <source>
        <dbReference type="ARBA" id="ARBA00023002"/>
    </source>
</evidence>
<dbReference type="RefSeq" id="XP_066702320.1">
    <property type="nucleotide sequence ID" value="XM_066842458.1"/>
</dbReference>
<evidence type="ECO:0000313" key="6">
    <source>
        <dbReference type="Proteomes" id="UP001391051"/>
    </source>
</evidence>
<dbReference type="InterPro" id="IPR036291">
    <property type="entry name" value="NAD(P)-bd_dom_sf"/>
</dbReference>
<dbReference type="Gene3D" id="3.40.50.720">
    <property type="entry name" value="NAD(P)-binding Rossmann-like Domain"/>
    <property type="match status" value="1"/>
</dbReference>
<proteinExistence type="inferred from homology"/>
<dbReference type="Pfam" id="PF00106">
    <property type="entry name" value="adh_short"/>
    <property type="match status" value="1"/>
</dbReference>
<evidence type="ECO:0000256" key="2">
    <source>
        <dbReference type="ARBA" id="ARBA00022857"/>
    </source>
</evidence>
<protein>
    <submittedName>
        <fullName evidence="5">Short-chain dehydrogenase/reductase</fullName>
    </submittedName>
</protein>